<comment type="caution">
    <text evidence="4">The sequence shown here is derived from an EMBL/GenBank/DDBJ whole genome shotgun (WGS) entry which is preliminary data.</text>
</comment>
<gene>
    <name evidence="4" type="ORF">GOMPHAMPRED_005440</name>
</gene>
<evidence type="ECO:0000313" key="4">
    <source>
        <dbReference type="EMBL" id="CAF9929644.1"/>
    </source>
</evidence>
<feature type="compositionally biased region" description="Basic residues" evidence="2">
    <location>
        <begin position="424"/>
        <end position="434"/>
    </location>
</feature>
<feature type="compositionally biased region" description="Polar residues" evidence="2">
    <location>
        <begin position="314"/>
        <end position="337"/>
    </location>
</feature>
<feature type="domain" description="Up-regulated during septation protein 1" evidence="3">
    <location>
        <begin position="473"/>
        <end position="585"/>
    </location>
</feature>
<proteinExistence type="predicted"/>
<dbReference type="OrthoDB" id="5429395at2759"/>
<feature type="region of interest" description="Disordered" evidence="2">
    <location>
        <begin position="377"/>
        <end position="436"/>
    </location>
</feature>
<evidence type="ECO:0000256" key="1">
    <source>
        <dbReference type="SAM" id="Coils"/>
    </source>
</evidence>
<feature type="coiled-coil region" evidence="1">
    <location>
        <begin position="541"/>
        <end position="568"/>
    </location>
</feature>
<evidence type="ECO:0000259" key="3">
    <source>
        <dbReference type="Pfam" id="PF15456"/>
    </source>
</evidence>
<sequence>MSPTTATSPDQTKTIKKWNSLLSSDHKRSQSFTGMHKSPSIDAARSTISLTTLKSRDDEQSSIHTSSSTAEAIIEEEDVDQQGSNSPVRSVNSRQSFNTSPPPRPKPAPRLWQEATTTPSLRGLETAIAPSHTIQEPSQIMSPSLVTSPIPASPRALVSKFSSWKEKSFAGRRKGSVPELELGVKKPFNPSSPTLPPIQSARTPNTITTLGSITPKPVMNDSVLADTNPYASLRTPEWHERDQKRASSMLLPFNIAPIVIPVMPSRMPPLPPIDTTLAARKDEERPPRPPPKSPRTLLRAFPIPKSVMTPGRHTASSSINSISPTETPSTVATPWTPASVQSTPAAATMVSAFNKSPSRMPMASSYEEATLTMAGQLQSPPANMNHGRSASSPHTEQKLPKSSSQALSGHKRMVSDTSVMNRGRPTKRNSKRATMRAPKMGITDGQFEALPQGIRKSQMSQVPVDELHGMRRDAEEVASDYNILTQKQIAALNLEQRSLDENCDQLQHTISGLKEARKATFLSLKLYLDSPSDATGMRDYVTKQTKTLNNLDTQIDEWQEKLDIVSDRKLTIQSKVWEHMAAILAAVSATGELGRTEEHTPPRSPERGIQEDNIMDDAASATRGDVESITIYADSGVASLLRSIEEELDVIDQSRYGDEEEMMI</sequence>
<feature type="region of interest" description="Disordered" evidence="2">
    <location>
        <begin position="592"/>
        <end position="613"/>
    </location>
</feature>
<keyword evidence="1" id="KW-0175">Coiled coil</keyword>
<reference evidence="4" key="1">
    <citation type="submission" date="2021-03" db="EMBL/GenBank/DDBJ databases">
        <authorList>
            <person name="Tagirdzhanova G."/>
        </authorList>
    </citation>
    <scope>NUCLEOTIDE SEQUENCE</scope>
</reference>
<dbReference type="InterPro" id="IPR029191">
    <property type="entry name" value="Uds1"/>
</dbReference>
<feature type="compositionally biased region" description="Polar residues" evidence="2">
    <location>
        <begin position="1"/>
        <end position="12"/>
    </location>
</feature>
<feature type="region of interest" description="Disordered" evidence="2">
    <location>
        <begin position="270"/>
        <end position="337"/>
    </location>
</feature>
<keyword evidence="5" id="KW-1185">Reference proteome</keyword>
<protein>
    <recommendedName>
        <fullName evidence="3">Up-regulated during septation protein 1 domain-containing protein</fullName>
    </recommendedName>
</protein>
<name>A0A8H3FS63_9LECA</name>
<feature type="region of interest" description="Disordered" evidence="2">
    <location>
        <begin position="182"/>
        <end position="204"/>
    </location>
</feature>
<accession>A0A8H3FS63</accession>
<dbReference type="Pfam" id="PF15456">
    <property type="entry name" value="Uds1"/>
    <property type="match status" value="1"/>
</dbReference>
<dbReference type="AlphaFoldDB" id="A0A8H3FS63"/>
<evidence type="ECO:0000256" key="2">
    <source>
        <dbReference type="SAM" id="MobiDB-lite"/>
    </source>
</evidence>
<feature type="compositionally biased region" description="Polar residues" evidence="2">
    <location>
        <begin position="377"/>
        <end position="407"/>
    </location>
</feature>
<organism evidence="4 5">
    <name type="scientific">Gomphillus americanus</name>
    <dbReference type="NCBI Taxonomy" id="1940652"/>
    <lineage>
        <taxon>Eukaryota</taxon>
        <taxon>Fungi</taxon>
        <taxon>Dikarya</taxon>
        <taxon>Ascomycota</taxon>
        <taxon>Pezizomycotina</taxon>
        <taxon>Lecanoromycetes</taxon>
        <taxon>OSLEUM clade</taxon>
        <taxon>Ostropomycetidae</taxon>
        <taxon>Ostropales</taxon>
        <taxon>Graphidaceae</taxon>
        <taxon>Gomphilloideae</taxon>
        <taxon>Gomphillus</taxon>
    </lineage>
</organism>
<feature type="compositionally biased region" description="Polar residues" evidence="2">
    <location>
        <begin position="81"/>
        <end position="99"/>
    </location>
</feature>
<feature type="compositionally biased region" description="Basic and acidic residues" evidence="2">
    <location>
        <begin position="594"/>
        <end position="610"/>
    </location>
</feature>
<dbReference type="Proteomes" id="UP000664169">
    <property type="component" value="Unassembled WGS sequence"/>
</dbReference>
<feature type="region of interest" description="Disordered" evidence="2">
    <location>
        <begin position="1"/>
        <end position="111"/>
    </location>
</feature>
<dbReference type="EMBL" id="CAJPDQ010000033">
    <property type="protein sequence ID" value="CAF9929644.1"/>
    <property type="molecule type" value="Genomic_DNA"/>
</dbReference>
<evidence type="ECO:0000313" key="5">
    <source>
        <dbReference type="Proteomes" id="UP000664169"/>
    </source>
</evidence>